<dbReference type="AlphaFoldDB" id="A0A1B1AL48"/>
<dbReference type="RefSeq" id="WP_066773189.1">
    <property type="nucleotide sequence ID" value="NZ_CP013244.1"/>
</dbReference>
<dbReference type="OrthoDB" id="8091057at2"/>
<sequence length="70" mass="7772">MPRQLLDACERARRSGLDFPTIWRTLLRTSPLVIGLPGHEVVDGEAQIVISLSTGQQLLSAANGFSLRWR</sequence>
<protein>
    <submittedName>
        <fullName evidence="1">Uncharacterized protein</fullName>
    </submittedName>
</protein>
<gene>
    <name evidence="1" type="ORF">ATE48_15950</name>
</gene>
<dbReference type="InParanoid" id="A0A1B1AL48"/>
<name>A0A1B1AL48_9PROT</name>
<organism evidence="1 2">
    <name type="scientific">Candidatus Viadribacter manganicus</name>
    <dbReference type="NCBI Taxonomy" id="1759059"/>
    <lineage>
        <taxon>Bacteria</taxon>
        <taxon>Pseudomonadati</taxon>
        <taxon>Pseudomonadota</taxon>
        <taxon>Alphaproteobacteria</taxon>
        <taxon>Hyphomonadales</taxon>
        <taxon>Hyphomonadaceae</taxon>
        <taxon>Candidatus Viadribacter</taxon>
    </lineage>
</organism>
<dbReference type="EMBL" id="CP013244">
    <property type="protein sequence ID" value="ANP47302.1"/>
    <property type="molecule type" value="Genomic_DNA"/>
</dbReference>
<dbReference type="STRING" id="1759059.ATE48_15950"/>
<keyword evidence="2" id="KW-1185">Reference proteome</keyword>
<accession>A0A1B1AL48</accession>
<dbReference type="Proteomes" id="UP000092498">
    <property type="component" value="Chromosome"/>
</dbReference>
<evidence type="ECO:0000313" key="1">
    <source>
        <dbReference type="EMBL" id="ANP47302.1"/>
    </source>
</evidence>
<reference evidence="1 2" key="1">
    <citation type="submission" date="2015-11" db="EMBL/GenBank/DDBJ databases">
        <title>Whole-Genome Sequence of Candidatus Oderbacter manganicum from the National Park Lower Oder Valley, Germany.</title>
        <authorList>
            <person name="Braun B."/>
            <person name="Liere K."/>
            <person name="Szewzyk U."/>
        </authorList>
    </citation>
    <scope>NUCLEOTIDE SEQUENCE [LARGE SCALE GENOMIC DNA]</scope>
    <source>
        <strain evidence="1 2">OTSz_A_272</strain>
    </source>
</reference>
<proteinExistence type="predicted"/>
<dbReference type="KEGG" id="cbot:ATE48_15950"/>
<evidence type="ECO:0000313" key="2">
    <source>
        <dbReference type="Proteomes" id="UP000092498"/>
    </source>
</evidence>